<protein>
    <submittedName>
        <fullName evidence="4">CBS domain-containing protein</fullName>
    </submittedName>
</protein>
<dbReference type="InterPro" id="IPR046342">
    <property type="entry name" value="CBS_dom_sf"/>
</dbReference>
<gene>
    <name evidence="4" type="ORF">PML95_08190</name>
</gene>
<dbReference type="CDD" id="cd04643">
    <property type="entry name" value="CBS_pair_bac"/>
    <property type="match status" value="1"/>
</dbReference>
<dbReference type="Gene3D" id="3.10.580.10">
    <property type="entry name" value="CBS-domain"/>
    <property type="match status" value="1"/>
</dbReference>
<feature type="domain" description="CBS" evidence="3">
    <location>
        <begin position="18"/>
        <end position="78"/>
    </location>
</feature>
<keyword evidence="1 2" id="KW-0129">CBS domain</keyword>
<dbReference type="PROSITE" id="PS51371">
    <property type="entry name" value="CBS"/>
    <property type="match status" value="1"/>
</dbReference>
<proteinExistence type="predicted"/>
<evidence type="ECO:0000256" key="1">
    <source>
        <dbReference type="ARBA" id="ARBA00023122"/>
    </source>
</evidence>
<dbReference type="SUPFAM" id="SSF54631">
    <property type="entry name" value="CBS-domain pair"/>
    <property type="match status" value="1"/>
</dbReference>
<dbReference type="InterPro" id="IPR048125">
    <property type="entry name" value="CBS_CbpB"/>
</dbReference>
<dbReference type="PANTHER" id="PTHR43080:SF30">
    <property type="entry name" value="CYCLIC DI-AMP RECEPTOR B"/>
    <property type="match status" value="1"/>
</dbReference>
<organism evidence="4 5">
    <name type="scientific">Vagococcus lutrae</name>
    <dbReference type="NCBI Taxonomy" id="81947"/>
    <lineage>
        <taxon>Bacteria</taxon>
        <taxon>Bacillati</taxon>
        <taxon>Bacillota</taxon>
        <taxon>Bacilli</taxon>
        <taxon>Lactobacillales</taxon>
        <taxon>Enterococcaceae</taxon>
        <taxon>Vagococcus</taxon>
    </lineage>
</organism>
<accession>A0AAE9XDW4</accession>
<dbReference type="InterPro" id="IPR000644">
    <property type="entry name" value="CBS_dom"/>
</dbReference>
<dbReference type="EMBL" id="CP116507">
    <property type="protein sequence ID" value="WCG22367.1"/>
    <property type="molecule type" value="Genomic_DNA"/>
</dbReference>
<name>A0AAE9XDW4_9ENTE</name>
<evidence type="ECO:0000313" key="5">
    <source>
        <dbReference type="Proteomes" id="UP001179600"/>
    </source>
</evidence>
<dbReference type="AlphaFoldDB" id="A0AAE9XDW4"/>
<reference evidence="4" key="1">
    <citation type="submission" date="2023-01" db="EMBL/GenBank/DDBJ databases">
        <title>Oxazolidinone resistance genes in florfenicol resistant enterococci from beef cattle and veal calves at slaughter.</title>
        <authorList>
            <person name="Biggel M."/>
        </authorList>
    </citation>
    <scope>NUCLEOTIDE SEQUENCE</scope>
    <source>
        <strain evidence="4">K204-1</strain>
    </source>
</reference>
<dbReference type="InterPro" id="IPR051257">
    <property type="entry name" value="Diverse_CBS-Domain"/>
</dbReference>
<dbReference type="RefSeq" id="WP_272163220.1">
    <property type="nucleotide sequence ID" value="NZ_CP116507.1"/>
</dbReference>
<evidence type="ECO:0000256" key="2">
    <source>
        <dbReference type="PROSITE-ProRule" id="PRU00703"/>
    </source>
</evidence>
<dbReference type="NCBIfam" id="NF041630">
    <property type="entry name" value="CBS_CbpB"/>
    <property type="match status" value="1"/>
</dbReference>
<sequence length="152" mass="17086">MIAQEIQEHLLENQAHFLIPADKVAHVMDQNPLSHALLVLSKVKYSRIPVLDKEDRLVGLIGLSDVVDEMLALTEISTDGLDHKCVRDVMDTDVFSVTNPEDIEYLLHASVDHSFIPVTDEDEHFLGIVTRRTILKAVNHLLHTCETVSKTV</sequence>
<evidence type="ECO:0000259" key="3">
    <source>
        <dbReference type="PROSITE" id="PS51371"/>
    </source>
</evidence>
<evidence type="ECO:0000313" key="4">
    <source>
        <dbReference type="EMBL" id="WCG22367.1"/>
    </source>
</evidence>
<dbReference type="PANTHER" id="PTHR43080">
    <property type="entry name" value="CBS DOMAIN-CONTAINING PROTEIN CBSX3, MITOCHONDRIAL"/>
    <property type="match status" value="1"/>
</dbReference>
<dbReference type="Pfam" id="PF00571">
    <property type="entry name" value="CBS"/>
    <property type="match status" value="2"/>
</dbReference>
<dbReference type="Proteomes" id="UP001179600">
    <property type="component" value="Chromosome"/>
</dbReference>